<evidence type="ECO:0000313" key="2">
    <source>
        <dbReference type="Proteomes" id="UP001162483"/>
    </source>
</evidence>
<organism evidence="1 2">
    <name type="scientific">Staurois parvus</name>
    <dbReference type="NCBI Taxonomy" id="386267"/>
    <lineage>
        <taxon>Eukaryota</taxon>
        <taxon>Metazoa</taxon>
        <taxon>Chordata</taxon>
        <taxon>Craniata</taxon>
        <taxon>Vertebrata</taxon>
        <taxon>Euteleostomi</taxon>
        <taxon>Amphibia</taxon>
        <taxon>Batrachia</taxon>
        <taxon>Anura</taxon>
        <taxon>Neobatrachia</taxon>
        <taxon>Ranoidea</taxon>
        <taxon>Ranidae</taxon>
        <taxon>Staurois</taxon>
    </lineage>
</organism>
<keyword evidence="2" id="KW-1185">Reference proteome</keyword>
<dbReference type="PANTHER" id="PTHR23052:SF1">
    <property type="entry name" value="AXONEMAL DYNEIN LIGHT CHAIN DOMAIN-CONTAINING PROTEIN 1"/>
    <property type="match status" value="1"/>
</dbReference>
<dbReference type="InterPro" id="IPR052845">
    <property type="entry name" value="Axonemal_dynein_LC_domain"/>
</dbReference>
<evidence type="ECO:0000313" key="1">
    <source>
        <dbReference type="EMBL" id="CAI9575046.1"/>
    </source>
</evidence>
<dbReference type="Proteomes" id="UP001162483">
    <property type="component" value="Unassembled WGS sequence"/>
</dbReference>
<feature type="non-terminal residue" evidence="1">
    <location>
        <position position="130"/>
    </location>
</feature>
<dbReference type="EMBL" id="CATNWA010014708">
    <property type="protein sequence ID" value="CAI9575046.1"/>
    <property type="molecule type" value="Genomic_DNA"/>
</dbReference>
<sequence length="130" mass="14925">MTFLSSLENCSVPMYGFKYAPSETKESDWSNIYHLLPEWTAQAERLLEIIGSSYSEEKPILNTIEELEPEDVFKMLQHWVLNITNGTEKDNVQLNQQVTTLHTAMVQYMVNILILLSPDYSSDPLNATHT</sequence>
<proteinExistence type="predicted"/>
<dbReference type="PANTHER" id="PTHR23052">
    <property type="entry name" value="AXONEMAL DYNEIN LIGHT CHAIN DOMAIN-CONTAINING PROTEIN 1"/>
    <property type="match status" value="1"/>
</dbReference>
<accession>A0ABN9DUB6</accession>
<reference evidence="1" key="1">
    <citation type="submission" date="2023-05" db="EMBL/GenBank/DDBJ databases">
        <authorList>
            <person name="Stuckert A."/>
        </authorList>
    </citation>
    <scope>NUCLEOTIDE SEQUENCE</scope>
</reference>
<protein>
    <submittedName>
        <fullName evidence="1">Uncharacterized protein</fullName>
    </submittedName>
</protein>
<name>A0ABN9DUB6_9NEOB</name>
<comment type="caution">
    <text evidence="1">The sequence shown here is derived from an EMBL/GenBank/DDBJ whole genome shotgun (WGS) entry which is preliminary data.</text>
</comment>
<gene>
    <name evidence="1" type="ORF">SPARVUS_LOCUS8076468</name>
</gene>